<feature type="transmembrane region" description="Helical" evidence="1">
    <location>
        <begin position="131"/>
        <end position="151"/>
    </location>
</feature>
<dbReference type="GO" id="GO:0016491">
    <property type="term" value="F:oxidoreductase activity"/>
    <property type="evidence" value="ECO:0007669"/>
    <property type="project" value="TreeGrafter"/>
</dbReference>
<reference evidence="2" key="1">
    <citation type="submission" date="2021-02" db="EMBL/GenBank/DDBJ databases">
        <title>Psilocybe cubensis genome.</title>
        <authorList>
            <person name="Mckernan K.J."/>
            <person name="Crawford S."/>
            <person name="Trippe A."/>
            <person name="Kane L.T."/>
            <person name="Mclaughlin S."/>
        </authorList>
    </citation>
    <scope>NUCLEOTIDE SEQUENCE [LARGE SCALE GENOMIC DNA]</scope>
    <source>
        <strain evidence="2">MGC-MH-2018</strain>
    </source>
</reference>
<dbReference type="InterPro" id="IPR050464">
    <property type="entry name" value="Zeta_carotene_desat/Oxidored"/>
</dbReference>
<dbReference type="Pfam" id="PF13450">
    <property type="entry name" value="NAD_binding_8"/>
    <property type="match status" value="1"/>
</dbReference>
<dbReference type="Gene3D" id="3.50.50.60">
    <property type="entry name" value="FAD/NAD(P)-binding domain"/>
    <property type="match status" value="1"/>
</dbReference>
<dbReference type="EMBL" id="JAFIQS010000003">
    <property type="protein sequence ID" value="KAG5171105.1"/>
    <property type="molecule type" value="Genomic_DNA"/>
</dbReference>
<dbReference type="PANTHER" id="PTHR42923:SF20">
    <property type="entry name" value="FLAVIN-CONTAINING AMINE OXIDASEDEHYDROGENASE"/>
    <property type="match status" value="1"/>
</dbReference>
<dbReference type="Gene3D" id="1.10.405.20">
    <property type="match status" value="1"/>
</dbReference>
<keyword evidence="1" id="KW-0472">Membrane</keyword>
<keyword evidence="1" id="KW-0812">Transmembrane</keyword>
<evidence type="ECO:0000313" key="2">
    <source>
        <dbReference type="EMBL" id="KAG5171105.1"/>
    </source>
</evidence>
<dbReference type="InterPro" id="IPR036188">
    <property type="entry name" value="FAD/NAD-bd_sf"/>
</dbReference>
<organism evidence="2">
    <name type="scientific">Psilocybe cubensis</name>
    <name type="common">Psychedelic mushroom</name>
    <name type="synonym">Stropharia cubensis</name>
    <dbReference type="NCBI Taxonomy" id="181762"/>
    <lineage>
        <taxon>Eukaryota</taxon>
        <taxon>Fungi</taxon>
        <taxon>Dikarya</taxon>
        <taxon>Basidiomycota</taxon>
        <taxon>Agaricomycotina</taxon>
        <taxon>Agaricomycetes</taxon>
        <taxon>Agaricomycetidae</taxon>
        <taxon>Agaricales</taxon>
        <taxon>Agaricineae</taxon>
        <taxon>Strophariaceae</taxon>
        <taxon>Psilocybe</taxon>
    </lineage>
</organism>
<comment type="caution">
    <text evidence="2">The sequence shown here is derived from an EMBL/GenBank/DDBJ whole genome shotgun (WGS) entry which is preliminary data.</text>
</comment>
<dbReference type="AlphaFoldDB" id="A0A8H7Y4Q0"/>
<proteinExistence type="predicted"/>
<dbReference type="SUPFAM" id="SSF51905">
    <property type="entry name" value="FAD/NAD(P)-binding domain"/>
    <property type="match status" value="1"/>
</dbReference>
<dbReference type="PROSITE" id="PS51257">
    <property type="entry name" value="PROKAR_LIPOPROTEIN"/>
    <property type="match status" value="1"/>
</dbReference>
<dbReference type="PANTHER" id="PTHR42923">
    <property type="entry name" value="PROTOPORPHYRINOGEN OXIDASE"/>
    <property type="match status" value="1"/>
</dbReference>
<gene>
    <name evidence="2" type="ORF">JR316_003188</name>
</gene>
<accession>A0A8H7Y4Q0</accession>
<protein>
    <recommendedName>
        <fullName evidence="3">Flavin-containing amine oxidasedehydrogenase</fullName>
    </recommendedName>
</protein>
<name>A0A8H7Y4Q0_PSICU</name>
<sequence length="488" mass="56376">MRIVIIGGGAAGCACASLLAKTFKGRTSADRGAAEVLLFEKNEVLGGQATSIDIDAKQYGASFLNDGVQGGSPAFKHTFRQFRALGLEEKEVELKISFGHGRDGFWTNMFETPLTRTLKTDIKRFGTLLTWMRFIEPILGLLPIWIIMNLFRFSKDFGARMVYPLMALFLGTGNQTEHVPSAVLCRLFTDPLMKLWEYDPNRLLGSVPKMYAFPELREFYRRWMRDLEEDDVQIYVNSSVSRIRYQTNGRIEVGYIHNDQQSTITVDQLVFACEPSSIIEILGDQASWMQRKILGNVPYFHDVSVTHTDVDYMRKYYHLDSDSVEDIAPDMPMSSKFDPMYFIHPVDDHPGKVEMSFDCTRYQPQFNSHTPVDRHIFQTIFLNKSEQELWTKDEINKDKILYEKWWWQLGHRWSHYARTVLFLASINGRRNTYYAGSWTLVNMHEMAIVSGIACAIRLGAEYPQDLNGDPSASKLLRLYMLLAHWRWK</sequence>
<keyword evidence="1" id="KW-1133">Transmembrane helix</keyword>
<evidence type="ECO:0008006" key="3">
    <source>
        <dbReference type="Google" id="ProtNLM"/>
    </source>
</evidence>
<evidence type="ECO:0000256" key="1">
    <source>
        <dbReference type="SAM" id="Phobius"/>
    </source>
</evidence>
<dbReference type="Gene3D" id="3.30.70.1990">
    <property type="match status" value="1"/>
</dbReference>